<keyword evidence="7 15" id="KW-0732">Signal</keyword>
<keyword evidence="14" id="KW-0449">Lipoprotein</keyword>
<keyword evidence="8" id="KW-0625">Polysaccharide transport</keyword>
<evidence type="ECO:0000259" key="17">
    <source>
        <dbReference type="Pfam" id="PF22461"/>
    </source>
</evidence>
<dbReference type="GO" id="GO:0046930">
    <property type="term" value="C:pore complex"/>
    <property type="evidence" value="ECO:0007669"/>
    <property type="project" value="UniProtKB-KW"/>
</dbReference>
<dbReference type="GO" id="GO:0006811">
    <property type="term" value="P:monoatomic ion transport"/>
    <property type="evidence" value="ECO:0007669"/>
    <property type="project" value="UniProtKB-KW"/>
</dbReference>
<keyword evidence="12" id="KW-0564">Palmitate</keyword>
<comment type="similarity">
    <text evidence="2">Belongs to the BexD/CtrA/VexA family.</text>
</comment>
<keyword evidence="5" id="KW-0762">Sugar transport</keyword>
<feature type="domain" description="Polysaccharide export protein N-terminal" evidence="16">
    <location>
        <begin position="80"/>
        <end position="160"/>
    </location>
</feature>
<evidence type="ECO:0000256" key="7">
    <source>
        <dbReference type="ARBA" id="ARBA00022729"/>
    </source>
</evidence>
<keyword evidence="13" id="KW-0998">Cell outer membrane</keyword>
<keyword evidence="3" id="KW-0813">Transport</keyword>
<keyword evidence="19" id="KW-1185">Reference proteome</keyword>
<dbReference type="Gene3D" id="3.30.1950.10">
    <property type="entry name" value="wza like domain"/>
    <property type="match status" value="1"/>
</dbReference>
<evidence type="ECO:0000256" key="1">
    <source>
        <dbReference type="ARBA" id="ARBA00004571"/>
    </source>
</evidence>
<evidence type="ECO:0000256" key="5">
    <source>
        <dbReference type="ARBA" id="ARBA00022597"/>
    </source>
</evidence>
<comment type="subcellular location">
    <subcellularLocation>
        <location evidence="1">Cell outer membrane</location>
        <topology evidence="1">Multi-pass membrane protein</topology>
    </subcellularLocation>
</comment>
<keyword evidence="9" id="KW-0406">Ion transport</keyword>
<dbReference type="PANTHER" id="PTHR33619:SF3">
    <property type="entry name" value="POLYSACCHARIDE EXPORT PROTEIN GFCE-RELATED"/>
    <property type="match status" value="1"/>
</dbReference>
<feature type="domain" description="SLBB" evidence="17">
    <location>
        <begin position="250"/>
        <end position="344"/>
    </location>
</feature>
<dbReference type="PROSITE" id="PS51257">
    <property type="entry name" value="PROKAR_LIPOPROTEIN"/>
    <property type="match status" value="1"/>
</dbReference>
<dbReference type="GO" id="GO:0015159">
    <property type="term" value="F:polysaccharide transmembrane transporter activity"/>
    <property type="evidence" value="ECO:0007669"/>
    <property type="project" value="InterPro"/>
</dbReference>
<dbReference type="AlphaFoldDB" id="A0A2R8ABS7"/>
<name>A0A2R8ABS7_9RHOB</name>
<dbReference type="Pfam" id="PF02563">
    <property type="entry name" value="Poly_export"/>
    <property type="match status" value="1"/>
</dbReference>
<dbReference type="PANTHER" id="PTHR33619">
    <property type="entry name" value="POLYSACCHARIDE EXPORT PROTEIN GFCE-RELATED"/>
    <property type="match status" value="1"/>
</dbReference>
<evidence type="ECO:0000256" key="11">
    <source>
        <dbReference type="ARBA" id="ARBA00023136"/>
    </source>
</evidence>
<dbReference type="InterPro" id="IPR054765">
    <property type="entry name" value="SLBB_dom"/>
</dbReference>
<evidence type="ECO:0000313" key="19">
    <source>
        <dbReference type="Proteomes" id="UP000244932"/>
    </source>
</evidence>
<keyword evidence="11" id="KW-0472">Membrane</keyword>
<evidence type="ECO:0000256" key="3">
    <source>
        <dbReference type="ARBA" id="ARBA00022448"/>
    </source>
</evidence>
<evidence type="ECO:0008006" key="20">
    <source>
        <dbReference type="Google" id="ProtNLM"/>
    </source>
</evidence>
<dbReference type="GO" id="GO:0015288">
    <property type="term" value="F:porin activity"/>
    <property type="evidence" value="ECO:0007669"/>
    <property type="project" value="UniProtKB-KW"/>
</dbReference>
<dbReference type="InterPro" id="IPR049712">
    <property type="entry name" value="Poly_export"/>
</dbReference>
<evidence type="ECO:0000256" key="4">
    <source>
        <dbReference type="ARBA" id="ARBA00022452"/>
    </source>
</evidence>
<reference evidence="18 19" key="1">
    <citation type="submission" date="2018-03" db="EMBL/GenBank/DDBJ databases">
        <authorList>
            <person name="Keele B.F."/>
        </authorList>
    </citation>
    <scope>NUCLEOTIDE SEQUENCE [LARGE SCALE GENOMIC DNA]</scope>
    <source>
        <strain evidence="18 19">CeCT 8812</strain>
    </source>
</reference>
<proteinExistence type="inferred from homology"/>
<dbReference type="Pfam" id="PF22461">
    <property type="entry name" value="SLBB_2"/>
    <property type="match status" value="1"/>
</dbReference>
<dbReference type="Gene3D" id="3.10.560.10">
    <property type="entry name" value="Outer membrane lipoprotein wza domain like"/>
    <property type="match status" value="2"/>
</dbReference>
<evidence type="ECO:0000256" key="2">
    <source>
        <dbReference type="ARBA" id="ARBA00009450"/>
    </source>
</evidence>
<dbReference type="InterPro" id="IPR003715">
    <property type="entry name" value="Poly_export_N"/>
</dbReference>
<accession>A0A2R8ABS7</accession>
<dbReference type="GO" id="GO:0009279">
    <property type="term" value="C:cell outer membrane"/>
    <property type="evidence" value="ECO:0007669"/>
    <property type="project" value="UniProtKB-SubCell"/>
</dbReference>
<dbReference type="RefSeq" id="WP_162844999.1">
    <property type="nucleotide sequence ID" value="NZ_OMKW01000002.1"/>
</dbReference>
<evidence type="ECO:0000256" key="8">
    <source>
        <dbReference type="ARBA" id="ARBA00023047"/>
    </source>
</evidence>
<feature type="signal peptide" evidence="15">
    <location>
        <begin position="1"/>
        <end position="19"/>
    </location>
</feature>
<keyword evidence="6" id="KW-0812">Transmembrane</keyword>
<evidence type="ECO:0000256" key="15">
    <source>
        <dbReference type="SAM" id="SignalP"/>
    </source>
</evidence>
<protein>
    <recommendedName>
        <fullName evidence="20">Soluble ligand binding domain-containing protein</fullName>
    </recommendedName>
</protein>
<evidence type="ECO:0000256" key="12">
    <source>
        <dbReference type="ARBA" id="ARBA00023139"/>
    </source>
</evidence>
<dbReference type="EMBL" id="OMKW01000002">
    <property type="protein sequence ID" value="SPF29667.1"/>
    <property type="molecule type" value="Genomic_DNA"/>
</dbReference>
<evidence type="ECO:0000259" key="16">
    <source>
        <dbReference type="Pfam" id="PF02563"/>
    </source>
</evidence>
<sequence length="376" mass="39729">MKTATFRAAATVVAFAALAGCASLPRSGPTIEEITAQPADGSPAIAIIPIDAQVARDTQYDEPLFFSPAFQVAGLTNIEVIQPLDVLDITVWENGQFPLFGGGEGSATTLGDMRVGLDGRFFMPQVGMVRASGRSIEQIRRDLTSRLAEMTPEPQVEVRLTSSGSNTVRVIGAEGPIGDVPIEAATRTLAGLMANVAASGVDTDVAQVSIRRGDMVSRVWLEDVLMDPDADIALRGGDIISIERDPRSFIALGELGSQTSVEFPGRDISLMEAIATMGGLNPNTADPRGVFVLREEEAEVYSRFATPPDSSGTVRVAYVLDLTAPAAFFTASSFSVRDDDIVYVSEAPYVQFLKIVGAISPPIQAVTSTASVLDGS</sequence>
<evidence type="ECO:0000256" key="9">
    <source>
        <dbReference type="ARBA" id="ARBA00023065"/>
    </source>
</evidence>
<keyword evidence="4" id="KW-1134">Transmembrane beta strand</keyword>
<evidence type="ECO:0000256" key="14">
    <source>
        <dbReference type="ARBA" id="ARBA00023288"/>
    </source>
</evidence>
<keyword evidence="10" id="KW-0626">Porin</keyword>
<gene>
    <name evidence="18" type="ORF">POI8812_01983</name>
</gene>
<evidence type="ECO:0000256" key="13">
    <source>
        <dbReference type="ARBA" id="ARBA00023237"/>
    </source>
</evidence>
<feature type="chain" id="PRO_5015355656" description="Soluble ligand binding domain-containing protein" evidence="15">
    <location>
        <begin position="20"/>
        <end position="376"/>
    </location>
</feature>
<organism evidence="18 19">
    <name type="scientific">Pontivivens insulae</name>
    <dbReference type="NCBI Taxonomy" id="1639689"/>
    <lineage>
        <taxon>Bacteria</taxon>
        <taxon>Pseudomonadati</taxon>
        <taxon>Pseudomonadota</taxon>
        <taxon>Alphaproteobacteria</taxon>
        <taxon>Rhodobacterales</taxon>
        <taxon>Paracoccaceae</taxon>
        <taxon>Pontivivens</taxon>
    </lineage>
</organism>
<dbReference type="Proteomes" id="UP000244932">
    <property type="component" value="Unassembled WGS sequence"/>
</dbReference>
<evidence type="ECO:0000256" key="6">
    <source>
        <dbReference type="ARBA" id="ARBA00022692"/>
    </source>
</evidence>
<evidence type="ECO:0000256" key="10">
    <source>
        <dbReference type="ARBA" id="ARBA00023114"/>
    </source>
</evidence>
<evidence type="ECO:0000313" key="18">
    <source>
        <dbReference type="EMBL" id="SPF29667.1"/>
    </source>
</evidence>